<dbReference type="GO" id="GO:0005886">
    <property type="term" value="C:plasma membrane"/>
    <property type="evidence" value="ECO:0007669"/>
    <property type="project" value="UniProtKB-SubCell"/>
</dbReference>
<feature type="transmembrane region" description="Helical" evidence="9">
    <location>
        <begin position="6"/>
        <end position="29"/>
    </location>
</feature>
<keyword evidence="7" id="KW-0460">Magnesium</keyword>
<evidence type="ECO:0000256" key="6">
    <source>
        <dbReference type="ARBA" id="ARBA00023136"/>
    </source>
</evidence>
<feature type="transmembrane region" description="Helical" evidence="9">
    <location>
        <begin position="167"/>
        <end position="185"/>
    </location>
</feature>
<feature type="transmembrane region" description="Helical" evidence="9">
    <location>
        <begin position="50"/>
        <end position="76"/>
    </location>
</feature>
<gene>
    <name evidence="10" type="ORF">FB472_0581</name>
</gene>
<dbReference type="GO" id="GO:0046872">
    <property type="term" value="F:metal ion binding"/>
    <property type="evidence" value="ECO:0007669"/>
    <property type="project" value="UniProtKB-KW"/>
</dbReference>
<feature type="transmembrane region" description="Helical" evidence="9">
    <location>
        <begin position="317"/>
        <end position="338"/>
    </location>
</feature>
<comment type="cofactor">
    <cofactor evidence="7">
        <name>Mg(2+)</name>
        <dbReference type="ChEBI" id="CHEBI:18420"/>
    </cofactor>
</comment>
<feature type="transmembrane region" description="Helical" evidence="9">
    <location>
        <begin position="227"/>
        <end position="245"/>
    </location>
</feature>
<evidence type="ECO:0000256" key="5">
    <source>
        <dbReference type="ARBA" id="ARBA00022989"/>
    </source>
</evidence>
<name>A0A8H2K4Z2_9MICO</name>
<dbReference type="AlphaFoldDB" id="A0A8H2K4Z2"/>
<evidence type="ECO:0000256" key="3">
    <source>
        <dbReference type="ARBA" id="ARBA00022679"/>
    </source>
</evidence>
<feature type="binding site" evidence="7">
    <location>
        <position position="226"/>
    </location>
    <ligand>
        <name>Mg(2+)</name>
        <dbReference type="ChEBI" id="CHEBI:18420"/>
    </ligand>
</feature>
<feature type="transmembrane region" description="Helical" evidence="9">
    <location>
        <begin position="344"/>
        <end position="364"/>
    </location>
</feature>
<keyword evidence="4 9" id="KW-0812">Transmembrane</keyword>
<comment type="caution">
    <text evidence="10">The sequence shown here is derived from an EMBL/GenBank/DDBJ whole genome shotgun (WGS) entry which is preliminary data.</text>
</comment>
<dbReference type="PANTHER" id="PTHR22926:SF3">
    <property type="entry name" value="UNDECAPRENYL-PHOSPHATE ALPHA-N-ACETYLGLUCOSAMINYL 1-PHOSPHATE TRANSFERASE"/>
    <property type="match status" value="1"/>
</dbReference>
<keyword evidence="6 9" id="KW-0472">Membrane</keyword>
<evidence type="ECO:0000313" key="11">
    <source>
        <dbReference type="Proteomes" id="UP000316560"/>
    </source>
</evidence>
<dbReference type="EMBL" id="VFRA01000001">
    <property type="protein sequence ID" value="TQO19049.1"/>
    <property type="molecule type" value="Genomic_DNA"/>
</dbReference>
<dbReference type="PROSITE" id="PS01348">
    <property type="entry name" value="MRAY_2"/>
    <property type="match status" value="1"/>
</dbReference>
<proteinExistence type="predicted"/>
<evidence type="ECO:0000313" key="10">
    <source>
        <dbReference type="EMBL" id="TQO19049.1"/>
    </source>
</evidence>
<dbReference type="GO" id="GO:0044038">
    <property type="term" value="P:cell wall macromolecule biosynthetic process"/>
    <property type="evidence" value="ECO:0007669"/>
    <property type="project" value="TreeGrafter"/>
</dbReference>
<keyword evidence="3 10" id="KW-0808">Transferase</keyword>
<dbReference type="CDD" id="cd06853">
    <property type="entry name" value="GT_WecA_like"/>
    <property type="match status" value="1"/>
</dbReference>
<feature type="region of interest" description="Disordered" evidence="8">
    <location>
        <begin position="370"/>
        <end position="411"/>
    </location>
</feature>
<dbReference type="GO" id="GO:0071555">
    <property type="term" value="P:cell wall organization"/>
    <property type="evidence" value="ECO:0007669"/>
    <property type="project" value="TreeGrafter"/>
</dbReference>
<feature type="transmembrane region" description="Helical" evidence="9">
    <location>
        <begin position="265"/>
        <end position="288"/>
    </location>
</feature>
<accession>A0A8H2K4Z2</accession>
<reference evidence="10 11" key="1">
    <citation type="submission" date="2019-06" db="EMBL/GenBank/DDBJ databases">
        <title>Sequencing the genomes of 1000 actinobacteria strains.</title>
        <authorList>
            <person name="Klenk H.-P."/>
        </authorList>
    </citation>
    <scope>NUCLEOTIDE SEQUENCE [LARGE SCALE GENOMIC DNA]</scope>
    <source>
        <strain evidence="10 11">DSM 21947</strain>
    </source>
</reference>
<organism evidence="10 11">
    <name type="scientific">Rhodoglobus vestalii</name>
    <dbReference type="NCBI Taxonomy" id="193384"/>
    <lineage>
        <taxon>Bacteria</taxon>
        <taxon>Bacillati</taxon>
        <taxon>Actinomycetota</taxon>
        <taxon>Actinomycetes</taxon>
        <taxon>Micrococcales</taxon>
        <taxon>Microbacteriaceae</taxon>
        <taxon>Rhodoglobus</taxon>
    </lineage>
</organism>
<dbReference type="Proteomes" id="UP000316560">
    <property type="component" value="Unassembled WGS sequence"/>
</dbReference>
<comment type="subcellular location">
    <subcellularLocation>
        <location evidence="1">Cell membrane</location>
        <topology evidence="1">Multi-pass membrane protein</topology>
    </subcellularLocation>
</comment>
<dbReference type="Pfam" id="PF00953">
    <property type="entry name" value="Glycos_transf_4"/>
    <property type="match status" value="1"/>
</dbReference>
<evidence type="ECO:0000256" key="1">
    <source>
        <dbReference type="ARBA" id="ARBA00004651"/>
    </source>
</evidence>
<keyword evidence="11" id="KW-1185">Reference proteome</keyword>
<dbReference type="InterPro" id="IPR018480">
    <property type="entry name" value="PNAcMuramoyl-5peptid_Trfase_CS"/>
</dbReference>
<dbReference type="GO" id="GO:0009103">
    <property type="term" value="P:lipopolysaccharide biosynthetic process"/>
    <property type="evidence" value="ECO:0007669"/>
    <property type="project" value="TreeGrafter"/>
</dbReference>
<feature type="transmembrane region" description="Helical" evidence="9">
    <location>
        <begin position="137"/>
        <end position="155"/>
    </location>
</feature>
<feature type="binding site" evidence="7">
    <location>
        <position position="159"/>
    </location>
    <ligand>
        <name>Mg(2+)</name>
        <dbReference type="ChEBI" id="CHEBI:18420"/>
    </ligand>
</feature>
<evidence type="ECO:0000256" key="2">
    <source>
        <dbReference type="ARBA" id="ARBA00022475"/>
    </source>
</evidence>
<sequence>MRIIFYLLVAGIAAIVTYALALLVLKLSLKYRLYPQVRQRDVHTRPTPRLGGVAMFFGILVAFAVASTLGNFSLIFNEPGKVFGLLGAALIIVIIGVADDIWDLDWLTKLAGQIIAAGVLAWQGVQLSTLPIGGQTIVSPYVSLIITIFAVVLVMNAVNFIDGLDGLVAGVAVIANGVFFVYAYLLQSQAQTEYFNLASLTTAILIGACVGFLPINFHPAKMFMGDAGALLVGLLMAASAISVTGQVDASYLAQPDKFTLDFLPAFIPILLPVAVLVIPLLDFGLAIIRRLRAGKSPFTADRKHLHHRLLDMGHSHLHAVLILYSWTAVASVGVLAFTFVPWRWAALMFVAGLALCAAITLAPLSRSKAREAAAQRGGPEPESLTDDARYDGLDAASADTSPTHHSKEPIE</sequence>
<dbReference type="InterPro" id="IPR000715">
    <property type="entry name" value="Glycosyl_transferase_4"/>
</dbReference>
<dbReference type="OrthoDB" id="9783652at2"/>
<evidence type="ECO:0000256" key="7">
    <source>
        <dbReference type="PIRSR" id="PIRSR600715-1"/>
    </source>
</evidence>
<feature type="transmembrane region" description="Helical" evidence="9">
    <location>
        <begin position="197"/>
        <end position="215"/>
    </location>
</feature>
<dbReference type="GO" id="GO:0016780">
    <property type="term" value="F:phosphotransferase activity, for other substituted phosphate groups"/>
    <property type="evidence" value="ECO:0007669"/>
    <property type="project" value="InterPro"/>
</dbReference>
<evidence type="ECO:0000256" key="9">
    <source>
        <dbReference type="SAM" id="Phobius"/>
    </source>
</evidence>
<keyword evidence="5 9" id="KW-1133">Transmembrane helix</keyword>
<keyword evidence="2" id="KW-1003">Cell membrane</keyword>
<evidence type="ECO:0000256" key="8">
    <source>
        <dbReference type="SAM" id="MobiDB-lite"/>
    </source>
</evidence>
<evidence type="ECO:0000256" key="4">
    <source>
        <dbReference type="ARBA" id="ARBA00022692"/>
    </source>
</evidence>
<dbReference type="PANTHER" id="PTHR22926">
    <property type="entry name" value="PHOSPHO-N-ACETYLMURAMOYL-PENTAPEPTIDE-TRANSFERASE"/>
    <property type="match status" value="1"/>
</dbReference>
<keyword evidence="7" id="KW-0479">Metal-binding</keyword>
<protein>
    <submittedName>
        <fullName evidence="10">UDP-GlcNAc:undecaprenyl-phosphate GlcNAc-1-phosphate transferase</fullName>
    </submittedName>
</protein>
<feature type="transmembrane region" description="Helical" evidence="9">
    <location>
        <begin position="82"/>
        <end position="99"/>
    </location>
</feature>